<dbReference type="InterPro" id="IPR039726">
    <property type="entry name" value="Prp40-like"/>
</dbReference>
<dbReference type="GO" id="GO:0071004">
    <property type="term" value="C:U2-type prespliceosome"/>
    <property type="evidence" value="ECO:0007669"/>
    <property type="project" value="TreeGrafter"/>
</dbReference>
<dbReference type="GO" id="GO:0005685">
    <property type="term" value="C:U1 snRNP"/>
    <property type="evidence" value="ECO:0007669"/>
    <property type="project" value="TreeGrafter"/>
</dbReference>
<evidence type="ECO:0000313" key="5">
    <source>
        <dbReference type="EMBL" id="CAD8580192.1"/>
    </source>
</evidence>
<organism evidence="5">
    <name type="scientific">Ostreococcus mediterraneus</name>
    <dbReference type="NCBI Taxonomy" id="1486918"/>
    <lineage>
        <taxon>Eukaryota</taxon>
        <taxon>Viridiplantae</taxon>
        <taxon>Chlorophyta</taxon>
        <taxon>Mamiellophyceae</taxon>
        <taxon>Mamiellales</taxon>
        <taxon>Bathycoccaceae</taxon>
        <taxon>Ostreococcus</taxon>
    </lineage>
</organism>
<dbReference type="InterPro" id="IPR002713">
    <property type="entry name" value="FF_domain"/>
</dbReference>
<evidence type="ECO:0000259" key="4">
    <source>
        <dbReference type="PROSITE" id="PS51676"/>
    </source>
</evidence>
<evidence type="ECO:0000259" key="3">
    <source>
        <dbReference type="PROSITE" id="PS50020"/>
    </source>
</evidence>
<dbReference type="PROSITE" id="PS51676">
    <property type="entry name" value="FF"/>
    <property type="match status" value="3"/>
</dbReference>
<keyword evidence="1" id="KW-0175">Coiled coil</keyword>
<feature type="domain" description="WW" evidence="3">
    <location>
        <begin position="44"/>
        <end position="77"/>
    </location>
</feature>
<dbReference type="SUPFAM" id="SSF81698">
    <property type="entry name" value="FF domain"/>
    <property type="match status" value="4"/>
</dbReference>
<dbReference type="EMBL" id="HBEW01003249">
    <property type="protein sequence ID" value="CAD8580192.1"/>
    <property type="molecule type" value="Transcribed_RNA"/>
</dbReference>
<feature type="region of interest" description="Disordered" evidence="2">
    <location>
        <begin position="503"/>
        <end position="537"/>
    </location>
</feature>
<dbReference type="GO" id="GO:0003723">
    <property type="term" value="F:RNA binding"/>
    <property type="evidence" value="ECO:0007669"/>
    <property type="project" value="TreeGrafter"/>
</dbReference>
<feature type="region of interest" description="Disordered" evidence="2">
    <location>
        <begin position="1"/>
        <end position="61"/>
    </location>
</feature>
<feature type="compositionally biased region" description="Polar residues" evidence="2">
    <location>
        <begin position="17"/>
        <end position="31"/>
    </location>
</feature>
<dbReference type="CDD" id="cd00201">
    <property type="entry name" value="WW"/>
    <property type="match status" value="2"/>
</dbReference>
<dbReference type="PANTHER" id="PTHR11864">
    <property type="entry name" value="PRE-MRNA-PROCESSING PROTEIN PRP40"/>
    <property type="match status" value="1"/>
</dbReference>
<gene>
    <name evidence="5" type="ORF">OMED0929_LOCUS2670</name>
</gene>
<dbReference type="Pfam" id="PF01846">
    <property type="entry name" value="FF"/>
    <property type="match status" value="3"/>
</dbReference>
<dbReference type="PANTHER" id="PTHR11864:SF0">
    <property type="entry name" value="PRP40 PRE-MRNA PROCESSING FACTOR 40 HOMOLOG A (YEAST)"/>
    <property type="match status" value="1"/>
</dbReference>
<feature type="compositionally biased region" description="Basic and acidic residues" evidence="2">
    <location>
        <begin position="503"/>
        <end position="521"/>
    </location>
</feature>
<dbReference type="InterPro" id="IPR036020">
    <property type="entry name" value="WW_dom_sf"/>
</dbReference>
<dbReference type="PROSITE" id="PS50020">
    <property type="entry name" value="WW_DOMAIN_2"/>
    <property type="match status" value="2"/>
</dbReference>
<feature type="domain" description="FF" evidence="4">
    <location>
        <begin position="160"/>
        <end position="217"/>
    </location>
</feature>
<name>A0A7S0KG82_9CHLO</name>
<accession>A0A7S0KG82</accession>
<dbReference type="Gene3D" id="1.10.10.440">
    <property type="entry name" value="FF domain"/>
    <property type="match status" value="5"/>
</dbReference>
<feature type="domain" description="WW" evidence="3">
    <location>
        <begin position="85"/>
        <end position="123"/>
    </location>
</feature>
<feature type="compositionally biased region" description="Basic and acidic residues" evidence="2">
    <location>
        <begin position="45"/>
        <end position="57"/>
    </location>
</feature>
<evidence type="ECO:0000256" key="2">
    <source>
        <dbReference type="SAM" id="MobiDB-lite"/>
    </source>
</evidence>
<proteinExistence type="predicted"/>
<feature type="coiled-coil region" evidence="1">
    <location>
        <begin position="429"/>
        <end position="456"/>
    </location>
</feature>
<reference evidence="5" key="1">
    <citation type="submission" date="2021-01" db="EMBL/GenBank/DDBJ databases">
        <authorList>
            <person name="Corre E."/>
            <person name="Pelletier E."/>
            <person name="Niang G."/>
            <person name="Scheremetjew M."/>
            <person name="Finn R."/>
            <person name="Kale V."/>
            <person name="Holt S."/>
            <person name="Cochrane G."/>
            <person name="Meng A."/>
            <person name="Brown T."/>
            <person name="Cohen L."/>
        </authorList>
    </citation>
    <scope>NUCLEOTIDE SEQUENCE</scope>
    <source>
        <strain evidence="5">Clade-D-RCC2572</strain>
    </source>
</reference>
<dbReference type="AlphaFoldDB" id="A0A7S0KG82"/>
<dbReference type="InterPro" id="IPR001202">
    <property type="entry name" value="WW_dom"/>
</dbReference>
<evidence type="ECO:0008006" key="6">
    <source>
        <dbReference type="Google" id="ProtNLM"/>
    </source>
</evidence>
<dbReference type="GO" id="GO:0045292">
    <property type="term" value="P:mRNA cis splicing, via spliceosome"/>
    <property type="evidence" value="ECO:0007669"/>
    <property type="project" value="InterPro"/>
</dbReference>
<dbReference type="SUPFAM" id="SSF51045">
    <property type="entry name" value="WW domain"/>
    <property type="match status" value="1"/>
</dbReference>
<dbReference type="SMART" id="SM00441">
    <property type="entry name" value="FF"/>
    <property type="match status" value="5"/>
</dbReference>
<protein>
    <recommendedName>
        <fullName evidence="6">WW domain-containing protein</fullName>
    </recommendedName>
</protein>
<dbReference type="InterPro" id="IPR036517">
    <property type="entry name" value="FF_domain_sf"/>
</dbReference>
<feature type="domain" description="FF" evidence="4">
    <location>
        <begin position="304"/>
        <end position="357"/>
    </location>
</feature>
<sequence length="537" mass="62517">MANRGRPSSVPHWMTEDASTAPRSSNATAAPSRTLAPAPVVSDDPEARAWEEHRAPDGRPYWYNVNTKSSTYQKPECLMTTLERAERATRWTAYDTPSDEAGRTRRYYVHDVTGETTWEVPKEIQEVREIVRRKTGSGRGTAQASGATELDAKARVTTHYASVEDAKEAFKKMLAAHGVRANTKWEEVVNRTKTDERFDALATTSEKKQCLNEYQMMQTKLEREAKRMAEKKAREGFIALLEERREALNITSSTRLTRDDGIEAALCEDVRWKAVSNGRERVELFEDFTRGLQHREARERKQSKLETQEEFRECLVEAGIDVETPWRKAYEAVKNDERAARCQPMDQLEVFEALMRDLMKTEEKAVDDARRAQSREERKRREAFVELLRERQSDGVIRPRMPWKSFVARVENDARYLDMCQNLDGSRPRELFEDLINDIEDENDRLLDDFEDLLHDGYKARELFGDTTWEAAEKLYRLDAAWKHAPRKEAREMFDKFIKKVGRREREKAAKRKGEYSDDSRGKRRHSGRDNDDDDDR</sequence>
<dbReference type="Gene3D" id="2.20.70.10">
    <property type="match status" value="2"/>
</dbReference>
<dbReference type="PROSITE" id="PS01159">
    <property type="entry name" value="WW_DOMAIN_1"/>
    <property type="match status" value="1"/>
</dbReference>
<feature type="domain" description="FF" evidence="4">
    <location>
        <begin position="375"/>
        <end position="438"/>
    </location>
</feature>
<dbReference type="Pfam" id="PF00397">
    <property type="entry name" value="WW"/>
    <property type="match status" value="1"/>
</dbReference>
<evidence type="ECO:0000256" key="1">
    <source>
        <dbReference type="SAM" id="Coils"/>
    </source>
</evidence>
<dbReference type="SMART" id="SM00456">
    <property type="entry name" value="WW"/>
    <property type="match status" value="2"/>
</dbReference>